<dbReference type="InterPro" id="IPR000407">
    <property type="entry name" value="GDA1_CD39_NTPase"/>
</dbReference>
<dbReference type="PANTHER" id="PTHR11782">
    <property type="entry name" value="ADENOSINE/GUANOSINE DIPHOSPHATASE"/>
    <property type="match status" value="1"/>
</dbReference>
<dbReference type="PANTHER" id="PTHR11782:SF83">
    <property type="entry name" value="GUANOSINE-DIPHOSPHATASE"/>
    <property type="match status" value="1"/>
</dbReference>
<dbReference type="EMBL" id="PQWY01000012">
    <property type="protein sequence ID" value="PPK30310.1"/>
    <property type="molecule type" value="Genomic_DNA"/>
</dbReference>
<organism evidence="2 3">
    <name type="scientific">Legionella pneumophila</name>
    <dbReference type="NCBI Taxonomy" id="446"/>
    <lineage>
        <taxon>Bacteria</taxon>
        <taxon>Pseudomonadati</taxon>
        <taxon>Pseudomonadota</taxon>
        <taxon>Gammaproteobacteria</taxon>
        <taxon>Legionellales</taxon>
        <taxon>Legionellaceae</taxon>
        <taxon>Legionella</taxon>
    </lineage>
</organism>
<dbReference type="CDD" id="cd24038">
    <property type="entry name" value="ASKHA_NBD_Lp1NTPDase-like"/>
    <property type="match status" value="1"/>
</dbReference>
<evidence type="ECO:0000313" key="2">
    <source>
        <dbReference type="EMBL" id="PPK30310.1"/>
    </source>
</evidence>
<dbReference type="Proteomes" id="UP000239239">
    <property type="component" value="Unassembled WGS sequence"/>
</dbReference>
<dbReference type="Gene3D" id="3.30.420.40">
    <property type="match status" value="1"/>
</dbReference>
<evidence type="ECO:0000313" key="3">
    <source>
        <dbReference type="Proteomes" id="UP000239239"/>
    </source>
</evidence>
<dbReference type="Gene3D" id="3.30.420.150">
    <property type="entry name" value="Exopolyphosphatase. Domain 2"/>
    <property type="match status" value="1"/>
</dbReference>
<dbReference type="AlphaFoldDB" id="A0A2S6EYR0"/>
<sequence>MYHSKTSILALYQLMFRVLIFLSCLVILTPNTIADTNPCEKHSCIAVIDAGSTGSRLHIYSYDTDDTNTPIHIEEIWNKKIKPGFASIQPNSVTIDAYLTMLLADAPIHNIPVYFYATAGMRLLPQSQQKKYYDELDYWFRQQSQWQLVEAKTITGNDEALFDWLAVNYKLDTLKSVQNKSVGVMDMGGASVQIVFPMPKNAEISKHNQVELNIYGQNINLYVHSFLGLGQTEMSHQFLNSPSCFANDYPLPDGESGQGNAPSCKEEVTSLMNSVHKVNQQIQPLLALNPVNEWYSIGGISNLASSQLFHFENSELTNQSLLQQGDNQICHQQWDILNGQYPDDEYLYQYCLLSSYYYALMVDGYGINPNQTIHYIPPEQNLDWTIGVVLHRA</sequence>
<reference evidence="2 3" key="1">
    <citation type="submission" date="2018-02" db="EMBL/GenBank/DDBJ databases">
        <title>Draft genome sequences of four Legionella pneumophila clinical strains isolated in Ontario.</title>
        <authorList>
            <person name="Fortuna A."/>
            <person name="Ramnarine R."/>
            <person name="Li A."/>
            <person name="Frantz C."/>
            <person name="Mallo G."/>
        </authorList>
    </citation>
    <scope>NUCLEOTIDE SEQUENCE [LARGE SCALE GENOMIC DNA]</scope>
    <source>
        <strain evidence="2 3">LG61</strain>
    </source>
</reference>
<dbReference type="Pfam" id="PF01150">
    <property type="entry name" value="GDA1_CD39"/>
    <property type="match status" value="2"/>
</dbReference>
<proteinExistence type="predicted"/>
<dbReference type="OrthoDB" id="5640341at2"/>
<comment type="caution">
    <text evidence="2">The sequence shown here is derived from an EMBL/GenBank/DDBJ whole genome shotgun (WGS) entry which is preliminary data.</text>
</comment>
<dbReference type="GO" id="GO:0009134">
    <property type="term" value="P:nucleoside diphosphate catabolic process"/>
    <property type="evidence" value="ECO:0007669"/>
    <property type="project" value="TreeGrafter"/>
</dbReference>
<dbReference type="GO" id="GO:0017110">
    <property type="term" value="F:nucleoside diphosphate phosphatase activity"/>
    <property type="evidence" value="ECO:0007669"/>
    <property type="project" value="TreeGrafter"/>
</dbReference>
<evidence type="ECO:0000256" key="1">
    <source>
        <dbReference type="ARBA" id="ARBA00022801"/>
    </source>
</evidence>
<name>A0A2S6EYR0_LEGPN</name>
<keyword evidence="1" id="KW-0378">Hydrolase</keyword>
<protein>
    <submittedName>
        <fullName evidence="2">Multidrug DMT transporter permease</fullName>
    </submittedName>
</protein>
<dbReference type="GO" id="GO:0016020">
    <property type="term" value="C:membrane"/>
    <property type="evidence" value="ECO:0007669"/>
    <property type="project" value="TreeGrafter"/>
</dbReference>
<gene>
    <name evidence="2" type="ORF">C3928_09605</name>
</gene>
<accession>A0A2S6EYR0</accession>